<dbReference type="GeneID" id="19905201"/>
<accession>R7Z3B3</accession>
<reference evidence="2" key="1">
    <citation type="submission" date="2012-06" db="EMBL/GenBank/DDBJ databases">
        <title>The genome sequence of Coniosporium apollinis CBS 100218.</title>
        <authorList>
            <consortium name="The Broad Institute Genome Sequencing Platform"/>
            <person name="Cuomo C."/>
            <person name="Gorbushina A."/>
            <person name="Noack S."/>
            <person name="Walker B."/>
            <person name="Young S.K."/>
            <person name="Zeng Q."/>
            <person name="Gargeya S."/>
            <person name="Fitzgerald M."/>
            <person name="Haas B."/>
            <person name="Abouelleil A."/>
            <person name="Alvarado L."/>
            <person name="Arachchi H.M."/>
            <person name="Berlin A.M."/>
            <person name="Chapman S.B."/>
            <person name="Goldberg J."/>
            <person name="Griggs A."/>
            <person name="Gujja S."/>
            <person name="Hansen M."/>
            <person name="Howarth C."/>
            <person name="Imamovic A."/>
            <person name="Larimer J."/>
            <person name="McCowan C."/>
            <person name="Montmayeur A."/>
            <person name="Murphy C."/>
            <person name="Neiman D."/>
            <person name="Pearson M."/>
            <person name="Priest M."/>
            <person name="Roberts A."/>
            <person name="Saif S."/>
            <person name="Shea T."/>
            <person name="Sisk P."/>
            <person name="Sykes S."/>
            <person name="Wortman J."/>
            <person name="Nusbaum C."/>
            <person name="Birren B."/>
        </authorList>
    </citation>
    <scope>NUCLEOTIDE SEQUENCE [LARGE SCALE GENOMIC DNA]</scope>
    <source>
        <strain evidence="2">CBS 100218</strain>
    </source>
</reference>
<dbReference type="AlphaFoldDB" id="R7Z3B3"/>
<dbReference type="HOGENOM" id="CLU_1731365_0_0_1"/>
<evidence type="ECO:0000313" key="1">
    <source>
        <dbReference type="EMBL" id="EON68632.1"/>
    </source>
</evidence>
<keyword evidence="2" id="KW-1185">Reference proteome</keyword>
<organism evidence="1 2">
    <name type="scientific">Coniosporium apollinis (strain CBS 100218)</name>
    <name type="common">Rock-inhabiting black yeast</name>
    <dbReference type="NCBI Taxonomy" id="1168221"/>
    <lineage>
        <taxon>Eukaryota</taxon>
        <taxon>Fungi</taxon>
        <taxon>Dikarya</taxon>
        <taxon>Ascomycota</taxon>
        <taxon>Pezizomycotina</taxon>
        <taxon>Dothideomycetes</taxon>
        <taxon>Dothideomycetes incertae sedis</taxon>
        <taxon>Coniosporium</taxon>
    </lineage>
</organism>
<evidence type="ECO:0000313" key="2">
    <source>
        <dbReference type="Proteomes" id="UP000016924"/>
    </source>
</evidence>
<sequence length="151" mass="17778">MSIWFLAYLFTRARRNSKVGKRVDDFYVGKGIRQRILLVFRFARGGHLRLMFKSGAFLGLLTGGRYGYYMDWKSNIPPFNEFELHVSECRGRAKDLKCELDSDAMWPGWSAFRVELSYMFGFRSLSAESKALETFYKSHPYARKAREKREE</sequence>
<protein>
    <submittedName>
        <fullName evidence="1">Uncharacterized protein</fullName>
    </submittedName>
</protein>
<dbReference type="RefSeq" id="XP_007783949.1">
    <property type="nucleotide sequence ID" value="XM_007785759.1"/>
</dbReference>
<proteinExistence type="predicted"/>
<name>R7Z3B3_CONA1</name>
<dbReference type="Proteomes" id="UP000016924">
    <property type="component" value="Unassembled WGS sequence"/>
</dbReference>
<dbReference type="EMBL" id="JH767599">
    <property type="protein sequence ID" value="EON68632.1"/>
    <property type="molecule type" value="Genomic_DNA"/>
</dbReference>
<gene>
    <name evidence="1" type="ORF">W97_07890</name>
</gene>